<evidence type="ECO:0000313" key="3">
    <source>
        <dbReference type="EMBL" id="KAF7464505.1"/>
    </source>
</evidence>
<feature type="signal peptide" evidence="1">
    <location>
        <begin position="1"/>
        <end position="20"/>
    </location>
</feature>
<dbReference type="EMBL" id="WJEC01008021">
    <property type="protein sequence ID" value="KAF7464505.1"/>
    <property type="molecule type" value="Genomic_DNA"/>
</dbReference>
<dbReference type="AlphaFoldDB" id="A0A5E4CM21"/>
<organism evidence="4 5">
    <name type="scientific">Marmota monax</name>
    <name type="common">Woodchuck</name>
    <dbReference type="NCBI Taxonomy" id="9995"/>
    <lineage>
        <taxon>Eukaryota</taxon>
        <taxon>Metazoa</taxon>
        <taxon>Chordata</taxon>
        <taxon>Craniata</taxon>
        <taxon>Vertebrata</taxon>
        <taxon>Euteleostomi</taxon>
        <taxon>Mammalia</taxon>
        <taxon>Eutheria</taxon>
        <taxon>Euarchontoglires</taxon>
        <taxon>Glires</taxon>
        <taxon>Rodentia</taxon>
        <taxon>Sciuromorpha</taxon>
        <taxon>Sciuridae</taxon>
        <taxon>Xerinae</taxon>
        <taxon>Marmotini</taxon>
        <taxon>Marmota</taxon>
    </lineage>
</organism>
<dbReference type="EMBL" id="CABDUW010001538">
    <property type="protein sequence ID" value="VTJ82390.1"/>
    <property type="molecule type" value="Genomic_DNA"/>
</dbReference>
<keyword evidence="5" id="KW-1185">Reference proteome</keyword>
<reference evidence="3" key="2">
    <citation type="submission" date="2020-08" db="EMBL/GenBank/DDBJ databases">
        <authorList>
            <person name="Shumante A."/>
            <person name="Zimin A.V."/>
            <person name="Puiu D."/>
            <person name="Salzberg S.L."/>
        </authorList>
    </citation>
    <scope>NUCLEOTIDE SEQUENCE</scope>
    <source>
        <strain evidence="3">WC2-LM</strain>
        <tissue evidence="3">Liver</tissue>
    </source>
</reference>
<dbReference type="InterPro" id="IPR006202">
    <property type="entry name" value="Neur_chan_lig-bd"/>
</dbReference>
<dbReference type="SUPFAM" id="SSF63712">
    <property type="entry name" value="Nicotinic receptor ligand binding domain-like"/>
    <property type="match status" value="1"/>
</dbReference>
<dbReference type="Pfam" id="PF02931">
    <property type="entry name" value="Neur_chan_LBD"/>
    <property type="match status" value="1"/>
</dbReference>
<keyword evidence="1" id="KW-0732">Signal</keyword>
<dbReference type="GO" id="GO:0016020">
    <property type="term" value="C:membrane"/>
    <property type="evidence" value="ECO:0007669"/>
    <property type="project" value="InterPro"/>
</dbReference>
<gene>
    <name evidence="3" type="ORF">GHT09_006486</name>
    <name evidence="4" type="ORF">MONAX_5E023565</name>
</gene>
<evidence type="ECO:0000313" key="5">
    <source>
        <dbReference type="Proteomes" id="UP000335636"/>
    </source>
</evidence>
<evidence type="ECO:0000259" key="2">
    <source>
        <dbReference type="Pfam" id="PF02931"/>
    </source>
</evidence>
<dbReference type="Proteomes" id="UP000335636">
    <property type="component" value="Unassembled WGS sequence"/>
</dbReference>
<reference evidence="4 5" key="1">
    <citation type="submission" date="2019-04" db="EMBL/GenBank/DDBJ databases">
        <authorList>
            <person name="Alioto T."/>
            <person name="Alioto T."/>
        </authorList>
    </citation>
    <scope>NUCLEOTIDE SEQUENCE [LARGE SCALE GENOMIC DNA]</scope>
</reference>
<feature type="domain" description="Neurotransmitter-gated ion-channel ligand-binding" evidence="2">
    <location>
        <begin position="102"/>
        <end position="158"/>
    </location>
</feature>
<dbReference type="Proteomes" id="UP000662637">
    <property type="component" value="Unassembled WGS sequence"/>
</dbReference>
<accession>A0A5E4CM21</accession>
<evidence type="ECO:0000256" key="1">
    <source>
        <dbReference type="SAM" id="SignalP"/>
    </source>
</evidence>
<protein>
    <recommendedName>
        <fullName evidence="2">Neurotransmitter-gated ion-channel ligand-binding domain-containing protein</fullName>
    </recommendedName>
</protein>
<dbReference type="GO" id="GO:0005230">
    <property type="term" value="F:extracellular ligand-gated monoatomic ion channel activity"/>
    <property type="evidence" value="ECO:0007669"/>
    <property type="project" value="InterPro"/>
</dbReference>
<feature type="chain" id="PRO_5033479438" description="Neurotransmitter-gated ion-channel ligand-binding domain-containing protein" evidence="1">
    <location>
        <begin position="21"/>
        <end position="172"/>
    </location>
</feature>
<evidence type="ECO:0000313" key="4">
    <source>
        <dbReference type="EMBL" id="VTJ82390.1"/>
    </source>
</evidence>
<name>A0A5E4CM21_MARMO</name>
<sequence length="172" mass="18451">MEGPVLTLGLLATLVVCGKGITPPWGPSCTHLDSPCMAPCLGSCPIPTPTLPSLPGRGRPPGSPCPGGGWIPSVQPSPMAQQDLRAASFLGPLPSSWGLNEEERLIRHLFTEKGYNKELRPVTRKEESVDVSLALTLSNLISLKEVEETLTTNVWIEHGTSSLPWILSPRRA</sequence>
<dbReference type="InterPro" id="IPR036734">
    <property type="entry name" value="Neur_chan_lig-bd_sf"/>
</dbReference>
<dbReference type="Gene3D" id="2.70.170.10">
    <property type="entry name" value="Neurotransmitter-gated ion-channel ligand-binding domain"/>
    <property type="match status" value="1"/>
</dbReference>
<proteinExistence type="predicted"/>